<reference evidence="2 3" key="1">
    <citation type="submission" date="2024-10" db="EMBL/GenBank/DDBJ databases">
        <title>The Natural Products Discovery Center: Release of the First 8490 Sequenced Strains for Exploring Actinobacteria Biosynthetic Diversity.</title>
        <authorList>
            <person name="Kalkreuter E."/>
            <person name="Kautsar S.A."/>
            <person name="Yang D."/>
            <person name="Bader C.D."/>
            <person name="Teijaro C.N."/>
            <person name="Fluegel L."/>
            <person name="Davis C.M."/>
            <person name="Simpson J.R."/>
            <person name="Lauterbach L."/>
            <person name="Steele A.D."/>
            <person name="Gui C."/>
            <person name="Meng S."/>
            <person name="Li G."/>
            <person name="Viehrig K."/>
            <person name="Ye F."/>
            <person name="Su P."/>
            <person name="Kiefer A.F."/>
            <person name="Nichols A."/>
            <person name="Cepeda A.J."/>
            <person name="Yan W."/>
            <person name="Fan B."/>
            <person name="Jiang Y."/>
            <person name="Adhikari A."/>
            <person name="Zheng C.-J."/>
            <person name="Schuster L."/>
            <person name="Cowan T.M."/>
            <person name="Smanski M.J."/>
            <person name="Chevrette M.G."/>
            <person name="De Carvalho L.P.S."/>
            <person name="Shen B."/>
        </authorList>
    </citation>
    <scope>NUCLEOTIDE SEQUENCE [LARGE SCALE GENOMIC DNA]</scope>
    <source>
        <strain evidence="2 3">NPDC004550</strain>
    </source>
</reference>
<sequence>MIGQAAEQNQQVGERRPGREFVVALQGGGHDGGPDARVELRGEGAHVVSGSAGNHQQRRQRGAQVTGVKSVGGQQSCGPVRPELLRDQASASGEVGAGPGRGGRWGFEPEPVESEQLGIDGAQIAASEPVRGSRPLGVAASRGWDPLRMRMCGESVAQMVERAALVLVQDDPCVR</sequence>
<dbReference type="EMBL" id="JBIALX010000027">
    <property type="protein sequence ID" value="MFF0458421.1"/>
    <property type="molecule type" value="Genomic_DNA"/>
</dbReference>
<name>A0ABW6NVR3_9NOCA</name>
<feature type="compositionally biased region" description="Gly residues" evidence="1">
    <location>
        <begin position="95"/>
        <end position="105"/>
    </location>
</feature>
<evidence type="ECO:0000256" key="1">
    <source>
        <dbReference type="SAM" id="MobiDB-lite"/>
    </source>
</evidence>
<comment type="caution">
    <text evidence="2">The sequence shown here is derived from an EMBL/GenBank/DDBJ whole genome shotgun (WGS) entry which is preliminary data.</text>
</comment>
<accession>A0ABW6NVR3</accession>
<proteinExistence type="predicted"/>
<evidence type="ECO:0000313" key="3">
    <source>
        <dbReference type="Proteomes" id="UP001601521"/>
    </source>
</evidence>
<protein>
    <submittedName>
        <fullName evidence="2">Uncharacterized protein</fullName>
    </submittedName>
</protein>
<dbReference type="Proteomes" id="UP001601521">
    <property type="component" value="Unassembled WGS sequence"/>
</dbReference>
<gene>
    <name evidence="2" type="ORF">ACFYTH_34150</name>
</gene>
<feature type="region of interest" description="Disordered" evidence="1">
    <location>
        <begin position="48"/>
        <end position="81"/>
    </location>
</feature>
<feature type="region of interest" description="Disordered" evidence="1">
    <location>
        <begin position="91"/>
        <end position="110"/>
    </location>
</feature>
<organism evidence="2 3">
    <name type="scientific">Nocardia africana</name>
    <dbReference type="NCBI Taxonomy" id="134964"/>
    <lineage>
        <taxon>Bacteria</taxon>
        <taxon>Bacillati</taxon>
        <taxon>Actinomycetota</taxon>
        <taxon>Actinomycetes</taxon>
        <taxon>Mycobacteriales</taxon>
        <taxon>Nocardiaceae</taxon>
        <taxon>Nocardia</taxon>
    </lineage>
</organism>
<dbReference type="RefSeq" id="WP_387256043.1">
    <property type="nucleotide sequence ID" value="NZ_JBIALX010000027.1"/>
</dbReference>
<evidence type="ECO:0000313" key="2">
    <source>
        <dbReference type="EMBL" id="MFF0458421.1"/>
    </source>
</evidence>
<keyword evidence="3" id="KW-1185">Reference proteome</keyword>